<protein>
    <submittedName>
        <fullName evidence="1">Uncharacterized protein</fullName>
    </submittedName>
</protein>
<keyword evidence="2" id="KW-1185">Reference proteome</keyword>
<evidence type="ECO:0000313" key="1">
    <source>
        <dbReference type="EMBL" id="ORX51695.1"/>
    </source>
</evidence>
<organism evidence="1 2">
    <name type="scientific">Hesseltinella vesiculosa</name>
    <dbReference type="NCBI Taxonomy" id="101127"/>
    <lineage>
        <taxon>Eukaryota</taxon>
        <taxon>Fungi</taxon>
        <taxon>Fungi incertae sedis</taxon>
        <taxon>Mucoromycota</taxon>
        <taxon>Mucoromycotina</taxon>
        <taxon>Mucoromycetes</taxon>
        <taxon>Mucorales</taxon>
        <taxon>Cunninghamellaceae</taxon>
        <taxon>Hesseltinella</taxon>
    </lineage>
</organism>
<sequence>MEQQHLPLGASKNIMQCWFLIHINVPTAKLIEMIRDVDRFATTHLLTRQQAMILLTWVRKHRSGLRVCEACGSPHHQTCRSRQCPLDVPPSHPIVATTSSDRDMMNEINDLQRLGDEQLREAARNQHPPETCPTCGLPGHSRSSNPACPFRALRKKQFMASRLPASEDYTRIRSLDAIVRPTYRNVLITNIRAKSDYLRRTMTRLQLFLLDYATHHPDQNGFYLMTQLTHGHLNAFLERSDECVPDPVLTHWHEFNQDLINVATYDTPGHTTVLSMACKLQASANRNHITENFEGRIKKFVKFRFAVDGEAPPSRSLATIKDYVYQNFAMVTRNMEPLPVEIPERHRPLTVLVLNELWAMKPPQLPMITQETLRADPGRHLPILRRVLDVYDHYRATNDDENDVEVPSFTLLPLPSSKPRFVDVTPENVISLTGSRQSPNIQVTRLPPFLPKLHVFWQVFAFEKLGYPRTSLAFTLCGIDSLGRRRRELTTSFGQGHESSCGTAECRDERVLHHQSRSHQFNQI</sequence>
<evidence type="ECO:0000313" key="2">
    <source>
        <dbReference type="Proteomes" id="UP000242146"/>
    </source>
</evidence>
<dbReference type="AlphaFoldDB" id="A0A1X2GE89"/>
<dbReference type="STRING" id="101127.A0A1X2GE89"/>
<name>A0A1X2GE89_9FUNG</name>
<comment type="caution">
    <text evidence="1">The sequence shown here is derived from an EMBL/GenBank/DDBJ whole genome shotgun (WGS) entry which is preliminary data.</text>
</comment>
<proteinExistence type="predicted"/>
<accession>A0A1X2GE89</accession>
<reference evidence="1 2" key="1">
    <citation type="submission" date="2016-07" db="EMBL/GenBank/DDBJ databases">
        <title>Pervasive Adenine N6-methylation of Active Genes in Fungi.</title>
        <authorList>
            <consortium name="DOE Joint Genome Institute"/>
            <person name="Mondo S.J."/>
            <person name="Dannebaum R.O."/>
            <person name="Kuo R.C."/>
            <person name="Labutti K."/>
            <person name="Haridas S."/>
            <person name="Kuo A."/>
            <person name="Salamov A."/>
            <person name="Ahrendt S.R."/>
            <person name="Lipzen A."/>
            <person name="Sullivan W."/>
            <person name="Andreopoulos W.B."/>
            <person name="Clum A."/>
            <person name="Lindquist E."/>
            <person name="Daum C."/>
            <person name="Ramamoorthy G.K."/>
            <person name="Gryganskyi A."/>
            <person name="Culley D."/>
            <person name="Magnuson J.K."/>
            <person name="James T.Y."/>
            <person name="O'Malley M.A."/>
            <person name="Stajich J.E."/>
            <person name="Spatafora J.W."/>
            <person name="Visel A."/>
            <person name="Grigoriev I.V."/>
        </authorList>
    </citation>
    <scope>NUCLEOTIDE SEQUENCE [LARGE SCALE GENOMIC DNA]</scope>
    <source>
        <strain evidence="1 2">NRRL 3301</strain>
    </source>
</reference>
<dbReference type="EMBL" id="MCGT01000020">
    <property type="protein sequence ID" value="ORX51695.1"/>
    <property type="molecule type" value="Genomic_DNA"/>
</dbReference>
<dbReference type="OrthoDB" id="2274854at2759"/>
<dbReference type="Proteomes" id="UP000242146">
    <property type="component" value="Unassembled WGS sequence"/>
</dbReference>
<gene>
    <name evidence="1" type="ORF">DM01DRAFT_1408635</name>
</gene>